<sequence>MRVANPRKDASVVLIDMRFARGQEQASAAERFEVRKA</sequence>
<name>A0A150M5N4_9BACI</name>
<dbReference type="EMBL" id="LQYT01000037">
    <property type="protein sequence ID" value="KYD19920.1"/>
    <property type="molecule type" value="Genomic_DNA"/>
</dbReference>
<evidence type="ECO:0000313" key="1">
    <source>
        <dbReference type="EMBL" id="KYD19920.1"/>
    </source>
</evidence>
<gene>
    <name evidence="1" type="ORF">B4135_0819</name>
</gene>
<protein>
    <submittedName>
        <fullName evidence="1">Uncharacterized protein</fullName>
    </submittedName>
</protein>
<proteinExistence type="predicted"/>
<dbReference type="AlphaFoldDB" id="A0A150M5N4"/>
<accession>A0A150M5N4</accession>
<dbReference type="Proteomes" id="UP000075683">
    <property type="component" value="Unassembled WGS sequence"/>
</dbReference>
<comment type="caution">
    <text evidence="1">The sequence shown here is derived from an EMBL/GenBank/DDBJ whole genome shotgun (WGS) entry which is preliminary data.</text>
</comment>
<reference evidence="1 2" key="1">
    <citation type="submission" date="2016-01" db="EMBL/GenBank/DDBJ databases">
        <title>Draft Genome Sequences of Seven Thermophilic Sporeformers Isolated from Foods.</title>
        <authorList>
            <person name="Berendsen E.M."/>
            <person name="Wells-Bennik M.H."/>
            <person name="Krawcyk A.O."/>
            <person name="De Jong A."/>
            <person name="Holsappel S."/>
            <person name="Eijlander R.T."/>
            <person name="Kuipers O.P."/>
        </authorList>
    </citation>
    <scope>NUCLEOTIDE SEQUENCE [LARGE SCALE GENOMIC DNA]</scope>
    <source>
        <strain evidence="1 2">B4135</strain>
    </source>
</reference>
<organism evidence="1 2">
    <name type="scientific">Caldibacillus debilis</name>
    <dbReference type="NCBI Taxonomy" id="301148"/>
    <lineage>
        <taxon>Bacteria</taxon>
        <taxon>Bacillati</taxon>
        <taxon>Bacillota</taxon>
        <taxon>Bacilli</taxon>
        <taxon>Bacillales</taxon>
        <taxon>Bacillaceae</taxon>
        <taxon>Caldibacillus</taxon>
    </lineage>
</organism>
<evidence type="ECO:0000313" key="2">
    <source>
        <dbReference type="Proteomes" id="UP000075683"/>
    </source>
</evidence>